<dbReference type="GO" id="GO:0003677">
    <property type="term" value="F:DNA binding"/>
    <property type="evidence" value="ECO:0007669"/>
    <property type="project" value="UniProtKB-KW"/>
</dbReference>
<evidence type="ECO:0000313" key="7">
    <source>
        <dbReference type="Proteomes" id="UP000030380"/>
    </source>
</evidence>
<dbReference type="Gene3D" id="1.10.10.10">
    <property type="entry name" value="Winged helix-like DNA-binding domain superfamily/Winged helix DNA-binding domain"/>
    <property type="match status" value="1"/>
</dbReference>
<evidence type="ECO:0000313" key="6">
    <source>
        <dbReference type="EMBL" id="KGQ69352.1"/>
    </source>
</evidence>
<dbReference type="InterPro" id="IPR050950">
    <property type="entry name" value="HTH-type_LysR_regulators"/>
</dbReference>
<dbReference type="PANTHER" id="PTHR30419">
    <property type="entry name" value="HTH-TYPE TRANSCRIPTIONAL REGULATOR YBHD"/>
    <property type="match status" value="1"/>
</dbReference>
<dbReference type="RefSeq" id="WP_034618245.1">
    <property type="nucleotide sequence ID" value="NZ_JSUM01000032.1"/>
</dbReference>
<dbReference type="STRING" id="505317.OA57_12110"/>
<dbReference type="PANTHER" id="PTHR30419:SF8">
    <property type="entry name" value="NITROGEN ASSIMILATION TRANSCRIPTIONAL ACTIVATOR-RELATED"/>
    <property type="match status" value="1"/>
</dbReference>
<comment type="similarity">
    <text evidence="1">Belongs to the LysR transcriptional regulatory family.</text>
</comment>
<gene>
    <name evidence="6" type="ORF">OA57_12110</name>
</gene>
<dbReference type="AlphaFoldDB" id="A0A0A3ANK4"/>
<protein>
    <submittedName>
        <fullName evidence="6">LysR family transcriptional regulator</fullName>
    </submittedName>
</protein>
<keyword evidence="4" id="KW-0804">Transcription</keyword>
<evidence type="ECO:0000256" key="3">
    <source>
        <dbReference type="ARBA" id="ARBA00023125"/>
    </source>
</evidence>
<comment type="caution">
    <text evidence="6">The sequence shown here is derived from an EMBL/GenBank/DDBJ whole genome shotgun (WGS) entry which is preliminary data.</text>
</comment>
<keyword evidence="2" id="KW-0805">Transcription regulation</keyword>
<dbReference type="PROSITE" id="PS50931">
    <property type="entry name" value="HTH_LYSR"/>
    <property type="match status" value="1"/>
</dbReference>
<dbReference type="InterPro" id="IPR036390">
    <property type="entry name" value="WH_DNA-bd_sf"/>
</dbReference>
<dbReference type="InterPro" id="IPR036388">
    <property type="entry name" value="WH-like_DNA-bd_sf"/>
</dbReference>
<dbReference type="Gene3D" id="3.40.190.290">
    <property type="match status" value="1"/>
</dbReference>
<dbReference type="Pfam" id="PF00126">
    <property type="entry name" value="HTH_1"/>
    <property type="match status" value="1"/>
</dbReference>
<proteinExistence type="inferred from homology"/>
<evidence type="ECO:0000256" key="4">
    <source>
        <dbReference type="ARBA" id="ARBA00023163"/>
    </source>
</evidence>
<name>A0A0A3ANK4_9PAST</name>
<dbReference type="GO" id="GO:0003700">
    <property type="term" value="F:DNA-binding transcription factor activity"/>
    <property type="evidence" value="ECO:0007669"/>
    <property type="project" value="InterPro"/>
</dbReference>
<keyword evidence="3" id="KW-0238">DNA-binding</keyword>
<dbReference type="SUPFAM" id="SSF46785">
    <property type="entry name" value="Winged helix' DNA-binding domain"/>
    <property type="match status" value="1"/>
</dbReference>
<dbReference type="CDD" id="cd05466">
    <property type="entry name" value="PBP2_LTTR_substrate"/>
    <property type="match status" value="1"/>
</dbReference>
<dbReference type="PRINTS" id="PR00039">
    <property type="entry name" value="HTHLYSR"/>
</dbReference>
<dbReference type="Pfam" id="PF03466">
    <property type="entry name" value="LysR_substrate"/>
    <property type="match status" value="1"/>
</dbReference>
<feature type="domain" description="HTH lysR-type" evidence="5">
    <location>
        <begin position="1"/>
        <end position="58"/>
    </location>
</feature>
<dbReference type="EMBL" id="JSUM01000032">
    <property type="protein sequence ID" value="KGQ69352.1"/>
    <property type="molecule type" value="Genomic_DNA"/>
</dbReference>
<keyword evidence="7" id="KW-1185">Reference proteome</keyword>
<dbReference type="SUPFAM" id="SSF53850">
    <property type="entry name" value="Periplasmic binding protein-like II"/>
    <property type="match status" value="1"/>
</dbReference>
<reference evidence="6 7" key="1">
    <citation type="submission" date="2014-11" db="EMBL/GenBank/DDBJ databases">
        <title>Draft genome sequence of Chelonobacter oris 1662T, associated with respiratory disease in Hermann's Tortoises.</title>
        <authorList>
            <person name="Kudirkiene E."/>
            <person name="Hansen M.J."/>
            <person name="Bojesen A.M."/>
        </authorList>
    </citation>
    <scope>NUCLEOTIDE SEQUENCE [LARGE SCALE GENOMIC DNA]</scope>
    <source>
        <strain evidence="6 7">1662</strain>
    </source>
</reference>
<dbReference type="GO" id="GO:0005829">
    <property type="term" value="C:cytosol"/>
    <property type="evidence" value="ECO:0007669"/>
    <property type="project" value="TreeGrafter"/>
</dbReference>
<accession>A0A0A3ANK4</accession>
<evidence type="ECO:0000256" key="1">
    <source>
        <dbReference type="ARBA" id="ARBA00009437"/>
    </source>
</evidence>
<organism evidence="6 7">
    <name type="scientific">Chelonobacter oris</name>
    <dbReference type="NCBI Taxonomy" id="505317"/>
    <lineage>
        <taxon>Bacteria</taxon>
        <taxon>Pseudomonadati</taxon>
        <taxon>Pseudomonadota</taxon>
        <taxon>Gammaproteobacteria</taxon>
        <taxon>Pasteurellales</taxon>
        <taxon>Pasteurellaceae</taxon>
        <taxon>Chelonobacter</taxon>
    </lineage>
</organism>
<evidence type="ECO:0000259" key="5">
    <source>
        <dbReference type="PROSITE" id="PS50931"/>
    </source>
</evidence>
<sequence length="308" mass="34985">MEFRQFKYVLKVAEERNFSTAAKKLYISQPSLSQFIQKVEEKVGAPLFDRSVSPLKLTYIGSLYVDNARAIMDLQAQFEQRVDDTLNVKQGRVTIGSSPFRSAYLLARVLPLFREKHPQIDVILQEDNTHNLEDRVLHGLTDLSLSLMPINEALFDYDTLFEERMLLAVPPGHPIAQQWGLRAGDHSYTPQVPLQAFNETPFIQMNKGHKLHNMLQKLCEKSGFSPNVVLETESMTTAQALAGAGLGAALLPETLVYADHFEKEPCYCRLDSNPGRTVVVVYRKGRYLSRATRAFVQTLKEYVQQHIQ</sequence>
<dbReference type="Proteomes" id="UP000030380">
    <property type="component" value="Unassembled WGS sequence"/>
</dbReference>
<dbReference type="OrthoDB" id="646694at2"/>
<evidence type="ECO:0000256" key="2">
    <source>
        <dbReference type="ARBA" id="ARBA00023015"/>
    </source>
</evidence>
<dbReference type="InterPro" id="IPR000847">
    <property type="entry name" value="LysR_HTH_N"/>
</dbReference>
<dbReference type="FunFam" id="1.10.10.10:FF:000001">
    <property type="entry name" value="LysR family transcriptional regulator"/>
    <property type="match status" value="1"/>
</dbReference>
<dbReference type="InterPro" id="IPR005119">
    <property type="entry name" value="LysR_subst-bd"/>
</dbReference>